<dbReference type="PIRSF" id="PIRSF000726">
    <property type="entry name" value="Asp_kin"/>
    <property type="match status" value="1"/>
</dbReference>
<dbReference type="SUPFAM" id="SSF55021">
    <property type="entry name" value="ACT-like"/>
    <property type="match status" value="2"/>
</dbReference>
<evidence type="ECO:0000256" key="11">
    <source>
        <dbReference type="RuleBase" id="RU003448"/>
    </source>
</evidence>
<gene>
    <name evidence="14" type="ORF">ENQ20_19730</name>
</gene>
<keyword evidence="8" id="KW-0220">Diaminopimelate biosynthesis</keyword>
<dbReference type="PANTHER" id="PTHR43070:SF3">
    <property type="entry name" value="HOMOSERINE DEHYDROGENASE"/>
    <property type="match status" value="1"/>
</dbReference>
<feature type="binding site" evidence="10">
    <location>
        <begin position="5"/>
        <end position="8"/>
    </location>
    <ligand>
        <name>ATP</name>
        <dbReference type="ChEBI" id="CHEBI:30616"/>
    </ligand>
</feature>
<dbReference type="GO" id="GO:0005524">
    <property type="term" value="F:ATP binding"/>
    <property type="evidence" value="ECO:0007669"/>
    <property type="project" value="UniProtKB-KW"/>
</dbReference>
<protein>
    <recommendedName>
        <fullName evidence="11">Aspartokinase</fullName>
        <ecNumber evidence="11">2.7.2.4</ecNumber>
    </recommendedName>
</protein>
<comment type="similarity">
    <text evidence="11">Belongs to the aspartokinase family.</text>
</comment>
<evidence type="ECO:0000256" key="9">
    <source>
        <dbReference type="ARBA" id="ARBA00047872"/>
    </source>
</evidence>
<dbReference type="Gene3D" id="3.40.1160.10">
    <property type="entry name" value="Acetylglutamate kinase-like"/>
    <property type="match status" value="1"/>
</dbReference>
<name>A0A7C1JN28_9CHLR</name>
<keyword evidence="6 10" id="KW-0067">ATP-binding</keyword>
<keyword evidence="7" id="KW-0521">NADP</keyword>
<comment type="function">
    <text evidence="1">Catalyzes the phosphorylation of the beta-carboxyl group of aspartic acid with ATP to yield 4-phospho-L-aspartate, which is involved in the branched biosynthetic pathway leading to the biosynthesis of amino acids threonine, isoleucine and methionine.</text>
</comment>
<dbReference type="CDD" id="cd04924">
    <property type="entry name" value="ACT_AK-Arch_2"/>
    <property type="match status" value="1"/>
</dbReference>
<dbReference type="InterPro" id="IPR001048">
    <property type="entry name" value="Asp/Glu/Uridylate_kinase"/>
</dbReference>
<dbReference type="GO" id="GO:0004412">
    <property type="term" value="F:homoserine dehydrogenase activity"/>
    <property type="evidence" value="ECO:0007669"/>
    <property type="project" value="InterPro"/>
</dbReference>
<evidence type="ECO:0000256" key="1">
    <source>
        <dbReference type="ARBA" id="ARBA00003121"/>
    </source>
</evidence>
<dbReference type="SUPFAM" id="SSF53633">
    <property type="entry name" value="Carbamate kinase-like"/>
    <property type="match status" value="1"/>
</dbReference>
<feature type="binding site" evidence="10">
    <location>
        <position position="133"/>
    </location>
    <ligand>
        <name>substrate</name>
    </ligand>
</feature>
<organism evidence="14">
    <name type="scientific">Caldilinea aerophila</name>
    <dbReference type="NCBI Taxonomy" id="133453"/>
    <lineage>
        <taxon>Bacteria</taxon>
        <taxon>Bacillati</taxon>
        <taxon>Chloroflexota</taxon>
        <taxon>Caldilineae</taxon>
        <taxon>Caldilineales</taxon>
        <taxon>Caldilineaceae</taxon>
        <taxon>Caldilinea</taxon>
    </lineage>
</organism>
<feature type="domain" description="ACT" evidence="13">
    <location>
        <begin position="330"/>
        <end position="402"/>
    </location>
</feature>
<keyword evidence="5 11" id="KW-0418">Kinase</keyword>
<dbReference type="GO" id="GO:0019877">
    <property type="term" value="P:diaminopimelate biosynthetic process"/>
    <property type="evidence" value="ECO:0007669"/>
    <property type="project" value="UniProtKB-KW"/>
</dbReference>
<dbReference type="CDD" id="cd04921">
    <property type="entry name" value="ACT_AKi-HSDH-ThrA-like_1"/>
    <property type="match status" value="1"/>
</dbReference>
<evidence type="ECO:0000256" key="10">
    <source>
        <dbReference type="PIRSR" id="PIRSR000726-1"/>
    </source>
</evidence>
<evidence type="ECO:0000313" key="14">
    <source>
        <dbReference type="EMBL" id="HDX33686.1"/>
    </source>
</evidence>
<dbReference type="Pfam" id="PF22468">
    <property type="entry name" value="ACT_9"/>
    <property type="match status" value="2"/>
</dbReference>
<dbReference type="InterPro" id="IPR011147">
    <property type="entry name" value="Bifunc_Aspkin/hSer_DH"/>
</dbReference>
<dbReference type="FunFam" id="3.30.2130.10:FF:000001">
    <property type="entry name" value="Bifunctional aspartokinase/homoserine dehydrogenase"/>
    <property type="match status" value="1"/>
</dbReference>
<feature type="binding site" evidence="10">
    <location>
        <begin position="236"/>
        <end position="237"/>
    </location>
    <ligand>
        <name>ATP</name>
        <dbReference type="ChEBI" id="CHEBI:30616"/>
    </ligand>
</feature>
<dbReference type="EMBL" id="DSMG01000198">
    <property type="protein sequence ID" value="HDX33686.1"/>
    <property type="molecule type" value="Genomic_DNA"/>
</dbReference>
<reference evidence="14" key="1">
    <citation type="journal article" date="2020" name="mSystems">
        <title>Genome- and Community-Level Interaction Insights into Carbon Utilization and Element Cycling Functions of Hydrothermarchaeota in Hydrothermal Sediment.</title>
        <authorList>
            <person name="Zhou Z."/>
            <person name="Liu Y."/>
            <person name="Xu W."/>
            <person name="Pan J."/>
            <person name="Luo Z.H."/>
            <person name="Li M."/>
        </authorList>
    </citation>
    <scope>NUCLEOTIDE SEQUENCE [LARGE SCALE GENOMIC DNA]</scope>
    <source>
        <strain evidence="14">SpSt-289</strain>
    </source>
</reference>
<dbReference type="NCBIfam" id="TIGR00657">
    <property type="entry name" value="asp_kinases"/>
    <property type="match status" value="1"/>
</dbReference>
<evidence type="ECO:0000256" key="2">
    <source>
        <dbReference type="ARBA" id="ARBA00004766"/>
    </source>
</evidence>
<evidence type="ECO:0000256" key="6">
    <source>
        <dbReference type="ARBA" id="ARBA00022840"/>
    </source>
</evidence>
<comment type="catalytic activity">
    <reaction evidence="9 11">
        <text>L-aspartate + ATP = 4-phospho-L-aspartate + ADP</text>
        <dbReference type="Rhea" id="RHEA:23776"/>
        <dbReference type="ChEBI" id="CHEBI:29991"/>
        <dbReference type="ChEBI" id="CHEBI:30616"/>
        <dbReference type="ChEBI" id="CHEBI:57535"/>
        <dbReference type="ChEBI" id="CHEBI:456216"/>
        <dbReference type="EC" id="2.7.2.4"/>
    </reaction>
</comment>
<dbReference type="AlphaFoldDB" id="A0A7C1JN28"/>
<accession>A0A7C1JN28</accession>
<proteinExistence type="inferred from homology"/>
<sequence>MIVMKFGGTSVGSADAFTQVAQIVKAAVESESRRERPGVVVVTSAMSGVTNMLIEAAQRAERGDVSFYQAQQDSLLLKHQVVAGRLIEDGSERAALARVFEERLAEFDRLCSSIAVLGELTPRGLDVVSGLGERMAAPLLAAVLRAHGVRAEAIDATELIVTDNAFGGAAPITHLTEARCKERLLPLLEIGVVPVVTGFIGATAEGVPTTLGRGGSDYSASIIGAALGVDEIQIWTDVNGVMTADPRIVPNARSIRQLSYEEVAELAYYGAKVLHPKTVLPAIEKKIPVRVLNTFEPTHPGTLIVEKVQAEARGTVKAITAIRSMNLITIAGRGMMGVPGIAARTFSAVARVGANVLMISQSSSEQSICFVVPESSAEAVIAALHEEFRRELEHHYIDSIYGMPRITIIAVVGSGMRGTPGLAARVFTAVAQVGINVIAIAQGSSEANISLVVVDADVTSALRAIHDIFELHLPTEERMHKR</sequence>
<dbReference type="Gene3D" id="3.30.70.260">
    <property type="match status" value="1"/>
</dbReference>
<dbReference type="GO" id="GO:0009088">
    <property type="term" value="P:threonine biosynthetic process"/>
    <property type="evidence" value="ECO:0007669"/>
    <property type="project" value="UniProtKB-UniPathway"/>
</dbReference>
<evidence type="ECO:0000256" key="3">
    <source>
        <dbReference type="ARBA" id="ARBA00022679"/>
    </source>
</evidence>
<dbReference type="UniPathway" id="UPA00050">
    <property type="reaction ID" value="UER00461"/>
</dbReference>
<feature type="binding site" evidence="10">
    <location>
        <position position="50"/>
    </location>
    <ligand>
        <name>substrate</name>
    </ligand>
</feature>
<dbReference type="UniPathway" id="UPA00034">
    <property type="reaction ID" value="UER00015"/>
</dbReference>
<feature type="binding site" evidence="10">
    <location>
        <begin position="272"/>
        <end position="273"/>
    </location>
    <ligand>
        <name>ATP</name>
        <dbReference type="ChEBI" id="CHEBI:30616"/>
    </ligand>
</feature>
<dbReference type="InterPro" id="IPR002912">
    <property type="entry name" value="ACT_dom"/>
</dbReference>
<keyword evidence="12" id="KW-0028">Amino-acid biosynthesis</keyword>
<dbReference type="InterPro" id="IPR018042">
    <property type="entry name" value="Aspartate_kinase_CS"/>
</dbReference>
<comment type="pathway">
    <text evidence="12">Amino-acid biosynthesis; L-threonine biosynthesis; L-threonine from L-aspartate: step 1/5.</text>
</comment>
<feature type="domain" description="ACT" evidence="13">
    <location>
        <begin position="411"/>
        <end position="482"/>
    </location>
</feature>
<evidence type="ECO:0000256" key="5">
    <source>
        <dbReference type="ARBA" id="ARBA00022777"/>
    </source>
</evidence>
<dbReference type="InterPro" id="IPR054352">
    <property type="entry name" value="ACT_Aspartokinase"/>
</dbReference>
<evidence type="ECO:0000256" key="8">
    <source>
        <dbReference type="ARBA" id="ARBA00022915"/>
    </source>
</evidence>
<dbReference type="EC" id="2.7.2.4" evidence="11"/>
<dbReference type="PANTHER" id="PTHR43070">
    <property type="match status" value="1"/>
</dbReference>
<dbReference type="Pfam" id="PF00696">
    <property type="entry name" value="AA_kinase"/>
    <property type="match status" value="1"/>
</dbReference>
<dbReference type="Gene3D" id="3.30.2130.10">
    <property type="entry name" value="VC0802-like"/>
    <property type="match status" value="1"/>
</dbReference>
<keyword evidence="4 10" id="KW-0547">Nucleotide-binding</keyword>
<evidence type="ECO:0000256" key="7">
    <source>
        <dbReference type="ARBA" id="ARBA00022857"/>
    </source>
</evidence>
<feature type="binding site" evidence="10">
    <location>
        <position position="247"/>
    </location>
    <ligand>
        <name>ATP</name>
        <dbReference type="ChEBI" id="CHEBI:30616"/>
    </ligand>
</feature>
<dbReference type="InterPro" id="IPR005260">
    <property type="entry name" value="Asp_kin_monofn"/>
</dbReference>
<dbReference type="InterPro" id="IPR045865">
    <property type="entry name" value="ACT-like_dom_sf"/>
</dbReference>
<dbReference type="GO" id="GO:0004072">
    <property type="term" value="F:aspartate kinase activity"/>
    <property type="evidence" value="ECO:0007669"/>
    <property type="project" value="UniProtKB-EC"/>
</dbReference>
<keyword evidence="3 11" id="KW-0808">Transferase</keyword>
<dbReference type="InterPro" id="IPR001341">
    <property type="entry name" value="Asp_kinase"/>
</dbReference>
<dbReference type="GO" id="GO:0009089">
    <property type="term" value="P:lysine biosynthetic process via diaminopimelate"/>
    <property type="evidence" value="ECO:0007669"/>
    <property type="project" value="UniProtKB-UniPathway"/>
</dbReference>
<comment type="caution">
    <text evidence="14">The sequence shown here is derived from an EMBL/GenBank/DDBJ whole genome shotgun (WGS) entry which is preliminary data.</text>
</comment>
<evidence type="ECO:0000256" key="12">
    <source>
        <dbReference type="RuleBase" id="RU004249"/>
    </source>
</evidence>
<comment type="pathway">
    <text evidence="12">Amino-acid biosynthesis; L-methionine biosynthesis via de novo pathway; L-homoserine from L-aspartate: step 1/3.</text>
</comment>
<dbReference type="PROSITE" id="PS51671">
    <property type="entry name" value="ACT"/>
    <property type="match status" value="2"/>
</dbReference>
<dbReference type="NCBIfam" id="NF004938">
    <property type="entry name" value="PRK06291.1"/>
    <property type="match status" value="1"/>
</dbReference>
<comment type="pathway">
    <text evidence="2 12">Amino-acid biosynthesis; L-lysine biosynthesis via DAP pathway; (S)-tetrahydrodipicolinate from L-aspartate: step 1/4.</text>
</comment>
<evidence type="ECO:0000259" key="13">
    <source>
        <dbReference type="PROSITE" id="PS51671"/>
    </source>
</evidence>
<dbReference type="UniPathway" id="UPA00051">
    <property type="reaction ID" value="UER00462"/>
</dbReference>
<evidence type="ECO:0000256" key="4">
    <source>
        <dbReference type="ARBA" id="ARBA00022741"/>
    </source>
</evidence>
<dbReference type="PROSITE" id="PS00324">
    <property type="entry name" value="ASPARTOKINASE"/>
    <property type="match status" value="1"/>
</dbReference>
<dbReference type="InterPro" id="IPR036393">
    <property type="entry name" value="AceGlu_kinase-like_sf"/>
</dbReference>